<dbReference type="GO" id="GO:0005634">
    <property type="term" value="C:nucleus"/>
    <property type="evidence" value="ECO:0007669"/>
    <property type="project" value="TreeGrafter"/>
</dbReference>
<keyword evidence="4" id="KW-1185">Reference proteome</keyword>
<dbReference type="InterPro" id="IPR050863">
    <property type="entry name" value="CenT-Element_Derived"/>
</dbReference>
<dbReference type="OrthoDB" id="6430169at2759"/>
<reference evidence="3 4" key="1">
    <citation type="journal article" date="2019" name="Sci. Rep.">
        <title>Orb-weaving spider Araneus ventricosus genome elucidates the spidroin gene catalogue.</title>
        <authorList>
            <person name="Kono N."/>
            <person name="Nakamura H."/>
            <person name="Ohtoshi R."/>
            <person name="Moran D.A.P."/>
            <person name="Shinohara A."/>
            <person name="Yoshida Y."/>
            <person name="Fujiwara M."/>
            <person name="Mori M."/>
            <person name="Tomita M."/>
            <person name="Arakawa K."/>
        </authorList>
    </citation>
    <scope>NUCLEOTIDE SEQUENCE [LARGE SCALE GENOMIC DNA]</scope>
</reference>
<dbReference type="Gene3D" id="1.10.10.60">
    <property type="entry name" value="Homeodomain-like"/>
    <property type="match status" value="1"/>
</dbReference>
<sequence length="171" mass="19574">MVRERDSPMSSPLMRQNAEDLAAKMGHKEVVATDGRFHRWRKRLNVVFKQTHGGQKSADVATVDQQIEKECPQLIASCAPKDVSDADESGLYYRAMPSHTYLSKAESTKGYQVSKEPMCCIRMTGEKRMLLEIRKSKRSRSLKGIKKLSVNYFDNISAWKTSVIFNNWLQK</sequence>
<dbReference type="EMBL" id="BGPR01008089">
    <property type="protein sequence ID" value="GBN31502.1"/>
    <property type="molecule type" value="Genomic_DNA"/>
</dbReference>
<evidence type="ECO:0000256" key="1">
    <source>
        <dbReference type="ARBA" id="ARBA00023125"/>
    </source>
</evidence>
<gene>
    <name evidence="3" type="primary">Tigd4_102</name>
    <name evidence="3" type="ORF">AVEN_144905_1</name>
</gene>
<dbReference type="GO" id="GO:0003677">
    <property type="term" value="F:DNA binding"/>
    <property type="evidence" value="ECO:0007669"/>
    <property type="project" value="UniProtKB-KW"/>
</dbReference>
<dbReference type="PANTHER" id="PTHR19303">
    <property type="entry name" value="TRANSPOSON"/>
    <property type="match status" value="1"/>
</dbReference>
<proteinExistence type="predicted"/>
<keyword evidence="1" id="KW-0238">DNA-binding</keyword>
<dbReference type="InterPro" id="IPR006600">
    <property type="entry name" value="HTH_CenpB_DNA-bd_dom"/>
</dbReference>
<evidence type="ECO:0000313" key="3">
    <source>
        <dbReference type="EMBL" id="GBN31502.1"/>
    </source>
</evidence>
<comment type="caution">
    <text evidence="3">The sequence shown here is derived from an EMBL/GenBank/DDBJ whole genome shotgun (WGS) entry which is preliminary data.</text>
</comment>
<dbReference type="Proteomes" id="UP000499080">
    <property type="component" value="Unassembled WGS sequence"/>
</dbReference>
<dbReference type="PROSITE" id="PS51253">
    <property type="entry name" value="HTH_CENPB"/>
    <property type="match status" value="1"/>
</dbReference>
<name>A0A4Y2MY72_ARAVE</name>
<dbReference type="PANTHER" id="PTHR19303:SF73">
    <property type="entry name" value="PROTEIN PDC2"/>
    <property type="match status" value="1"/>
</dbReference>
<protein>
    <submittedName>
        <fullName evidence="3">Tigger transposable element-derived protein 4</fullName>
    </submittedName>
</protein>
<dbReference type="InterPro" id="IPR004875">
    <property type="entry name" value="DDE_SF_endonuclease_dom"/>
</dbReference>
<organism evidence="3 4">
    <name type="scientific">Araneus ventricosus</name>
    <name type="common">Orbweaver spider</name>
    <name type="synonym">Epeira ventricosa</name>
    <dbReference type="NCBI Taxonomy" id="182803"/>
    <lineage>
        <taxon>Eukaryota</taxon>
        <taxon>Metazoa</taxon>
        <taxon>Ecdysozoa</taxon>
        <taxon>Arthropoda</taxon>
        <taxon>Chelicerata</taxon>
        <taxon>Arachnida</taxon>
        <taxon>Araneae</taxon>
        <taxon>Araneomorphae</taxon>
        <taxon>Entelegynae</taxon>
        <taxon>Araneoidea</taxon>
        <taxon>Araneidae</taxon>
        <taxon>Araneus</taxon>
    </lineage>
</organism>
<accession>A0A4Y2MY72</accession>
<feature type="domain" description="HTH CENPB-type" evidence="2">
    <location>
        <begin position="1"/>
        <end position="50"/>
    </location>
</feature>
<dbReference type="Pfam" id="PF03184">
    <property type="entry name" value="DDE_1"/>
    <property type="match status" value="1"/>
</dbReference>
<dbReference type="AlphaFoldDB" id="A0A4Y2MY72"/>
<evidence type="ECO:0000259" key="2">
    <source>
        <dbReference type="PROSITE" id="PS51253"/>
    </source>
</evidence>
<evidence type="ECO:0000313" key="4">
    <source>
        <dbReference type="Proteomes" id="UP000499080"/>
    </source>
</evidence>